<reference evidence="2" key="1">
    <citation type="submission" date="2021-05" db="EMBL/GenBank/DDBJ databases">
        <authorList>
            <person name="Khan N."/>
        </authorList>
    </citation>
    <scope>NUCLEOTIDE SEQUENCE</scope>
</reference>
<gene>
    <name evidence="2" type="ORF">FEQUK3_LOCUS4773</name>
</gene>
<protein>
    <submittedName>
        <fullName evidence="2">Uncharacterized protein</fullName>
    </submittedName>
</protein>
<evidence type="ECO:0000313" key="3">
    <source>
        <dbReference type="Proteomes" id="UP000693738"/>
    </source>
</evidence>
<keyword evidence="1" id="KW-0732">Signal</keyword>
<dbReference type="Proteomes" id="UP000693738">
    <property type="component" value="Unassembled WGS sequence"/>
</dbReference>
<evidence type="ECO:0000313" key="2">
    <source>
        <dbReference type="EMBL" id="CAG7559066.1"/>
    </source>
</evidence>
<organism evidence="2 3">
    <name type="scientific">Fusarium equiseti</name>
    <name type="common">Fusarium scirpi</name>
    <dbReference type="NCBI Taxonomy" id="61235"/>
    <lineage>
        <taxon>Eukaryota</taxon>
        <taxon>Fungi</taxon>
        <taxon>Dikarya</taxon>
        <taxon>Ascomycota</taxon>
        <taxon>Pezizomycotina</taxon>
        <taxon>Sordariomycetes</taxon>
        <taxon>Hypocreomycetidae</taxon>
        <taxon>Hypocreales</taxon>
        <taxon>Nectriaceae</taxon>
        <taxon>Fusarium</taxon>
        <taxon>Fusarium incarnatum-equiseti species complex</taxon>
    </lineage>
</organism>
<feature type="chain" id="PRO_5035214205" evidence="1">
    <location>
        <begin position="19"/>
        <end position="597"/>
    </location>
</feature>
<dbReference type="EMBL" id="CAJSTJ010000128">
    <property type="protein sequence ID" value="CAG7559066.1"/>
    <property type="molecule type" value="Genomic_DNA"/>
</dbReference>
<comment type="caution">
    <text evidence="2">The sequence shown here is derived from an EMBL/GenBank/DDBJ whole genome shotgun (WGS) entry which is preliminary data.</text>
</comment>
<evidence type="ECO:0000256" key="1">
    <source>
        <dbReference type="SAM" id="SignalP"/>
    </source>
</evidence>
<dbReference type="PANTHER" id="PTHR37157">
    <property type="entry name" value="PRION-LIKE-(Q/N-RICH) DOMAIN-BEARING PROTEIN 25"/>
    <property type="match status" value="1"/>
</dbReference>
<feature type="signal peptide" evidence="1">
    <location>
        <begin position="1"/>
        <end position="18"/>
    </location>
</feature>
<name>A0A8J2IPX8_FUSEQ</name>
<dbReference type="PANTHER" id="PTHR37157:SF4">
    <property type="entry name" value="EB DOMAIN-CONTAINING PROTEIN"/>
    <property type="match status" value="1"/>
</dbReference>
<sequence length="597" mass="64476">MSLLVKAAFAAFALGVSADPMIDNIVPAPYGGVPSPPIGYMMDNMRAGSALGYPSPAKSITLADIIPQVDSKGHSRCCPVGTINDGTGCVFQESSVCEKGTVLQGNVCVSVHGPQCPDGLEFDGRTCRSDEPPKCAGSSLYSRATNQCESSIPPQCPATYHLDRGTCVSEIPPGCPIGYSERNGVCVDNTLPSCDGPDLVFDKGDCVSKFPPKCPEGTEVRGKTCYGTVPPQCDDGGRLERGHCVLTPECPPQSRLNGWVCVREGEPECATGTFKDGICHADPTCPEDWTYDASADTCKFVTDPQCTSGITLFTAKNGIKGCCKEGSDDFDGEFCSWEVTQSGECPEDTEYKDGYCVHAVENPTCPDLYENVNGMCIKRTLPQCHEGSYNKGKCILGDPTCPAGSQFNGKECVLIKRPSCAAGSSLVDSKCVARKLPTCPCGQRQEGDECIHEELPSCPDGTRLDNGVCKLRGKPEMVEFSACSSPVRSLHLDAHRQEAEHFRMDLWSRKARVPRSGRCCSREWTGADVFQLLKLLSRERQSSVAWRFLESHQYDILGTRRSIVWFATPSAADSETTCFMDVSFKGGSQHSFRSADS</sequence>
<accession>A0A8J2IPX8</accession>
<dbReference type="AlphaFoldDB" id="A0A8J2IPX8"/>
<proteinExistence type="predicted"/>